<dbReference type="EMBL" id="CAEZSG010000131">
    <property type="protein sequence ID" value="CAB4542510.1"/>
    <property type="molecule type" value="Genomic_DNA"/>
</dbReference>
<proteinExistence type="predicted"/>
<dbReference type="AlphaFoldDB" id="A0A6J6BTL8"/>
<organism evidence="1">
    <name type="scientific">freshwater metagenome</name>
    <dbReference type="NCBI Taxonomy" id="449393"/>
    <lineage>
        <taxon>unclassified sequences</taxon>
        <taxon>metagenomes</taxon>
        <taxon>ecological metagenomes</taxon>
    </lineage>
</organism>
<accession>A0A6J6BTL8</accession>
<gene>
    <name evidence="1" type="ORF">UFOPK1413_00805</name>
</gene>
<name>A0A6J6BTL8_9ZZZZ</name>
<reference evidence="1" key="1">
    <citation type="submission" date="2020-05" db="EMBL/GenBank/DDBJ databases">
        <authorList>
            <person name="Chiriac C."/>
            <person name="Salcher M."/>
            <person name="Ghai R."/>
            <person name="Kavagutti S V."/>
        </authorList>
    </citation>
    <scope>NUCLEOTIDE SEQUENCE</scope>
</reference>
<evidence type="ECO:0000313" key="1">
    <source>
        <dbReference type="EMBL" id="CAB4542510.1"/>
    </source>
</evidence>
<protein>
    <submittedName>
        <fullName evidence="1">Unannotated protein</fullName>
    </submittedName>
</protein>
<sequence>MRNLVERVDHLFGPANKVSAGEPALAKHVVEALTLGPTLNSKGESKCEWWRDLEVLGGLGVAQRIPNAFHGRRHVAE</sequence>